<dbReference type="Proteomes" id="UP000504606">
    <property type="component" value="Unplaced"/>
</dbReference>
<dbReference type="InterPro" id="IPR015943">
    <property type="entry name" value="WD40/YVTN_repeat-like_dom_sf"/>
</dbReference>
<evidence type="ECO:0000256" key="3">
    <source>
        <dbReference type="ARBA" id="ARBA00022942"/>
    </source>
</evidence>
<gene>
    <name evidence="7" type="primary">LOC113206826</name>
</gene>
<dbReference type="InterPro" id="IPR036322">
    <property type="entry name" value="WD40_repeat_dom_sf"/>
</dbReference>
<dbReference type="PROSITE" id="PS50082">
    <property type="entry name" value="WD_REPEATS_2"/>
    <property type="match status" value="2"/>
</dbReference>
<keyword evidence="2" id="KW-0677">Repeat</keyword>
<proteinExistence type="inferred from homology"/>
<dbReference type="GO" id="GO:0000502">
    <property type="term" value="C:proteasome complex"/>
    <property type="evidence" value="ECO:0007669"/>
    <property type="project" value="UniProtKB-KW"/>
</dbReference>
<keyword evidence="1 5" id="KW-0853">WD repeat</keyword>
<dbReference type="InterPro" id="IPR051179">
    <property type="entry name" value="WD_repeat_multifunction"/>
</dbReference>
<sequence>MSSKEYDRRSAPVLNIQCNWDDLIRNKNSELWVSCKFRGENSFDGKILSSGSKDTVSSSEGFSVKWIPDVRGISVTHQRSNCCTLFVAPGSQFSGIHKKSIISLHTTPGGLAVSACTNNQLNVWDTKTGQVYRSLVGHPCDVYQCRFFPSGVVVISGGADMQLKIWCAEKGECPVSLRGHTGSIMDVAIVDRGRNVVSVSKDGTARLWDCGKSACLGVLAELPSVINCCAITAVSNKVPLGERDEPPSEREIGTEDKVLIVGCEDGVLASIAVRSRKTLSKKALLSAVNCLAPVNEETVAVGCHDGQVFLFNPANLETPLCSWYESNSPALSLLCHTEGIFVGRTDGTCTYLPFKDSNRSPKRIQLTGPEYDPIYDIATDGHAIYTACRDGIIRKYNVTKPLQALYE</sequence>
<name>A0A6J1SJZ6_FRAOC</name>
<dbReference type="KEGG" id="foc:113206826"/>
<evidence type="ECO:0000256" key="4">
    <source>
        <dbReference type="ARBA" id="ARBA00038321"/>
    </source>
</evidence>
<dbReference type="SMART" id="SM00320">
    <property type="entry name" value="WD40"/>
    <property type="match status" value="5"/>
</dbReference>
<dbReference type="Pfam" id="PF00400">
    <property type="entry name" value="WD40"/>
    <property type="match status" value="2"/>
</dbReference>
<feature type="repeat" description="WD" evidence="5">
    <location>
        <begin position="135"/>
        <end position="176"/>
    </location>
</feature>
<dbReference type="GeneID" id="113206826"/>
<dbReference type="RefSeq" id="XP_026278861.1">
    <property type="nucleotide sequence ID" value="XM_026423076.2"/>
</dbReference>
<dbReference type="Gene3D" id="2.130.10.10">
    <property type="entry name" value="YVTN repeat-like/Quinoprotein amine dehydrogenase"/>
    <property type="match status" value="2"/>
</dbReference>
<dbReference type="PROSITE" id="PS50294">
    <property type="entry name" value="WD_REPEATS_REGION"/>
    <property type="match status" value="2"/>
</dbReference>
<dbReference type="AlphaFoldDB" id="A0A6J1SJZ6"/>
<keyword evidence="6" id="KW-1185">Reference proteome</keyword>
<accession>A0A6J1SJZ6</accession>
<dbReference type="OrthoDB" id="27537at2759"/>
<protein>
    <submittedName>
        <fullName evidence="7">Proteasomal ATPase-associated factor 1</fullName>
    </submittedName>
</protein>
<evidence type="ECO:0000256" key="1">
    <source>
        <dbReference type="ARBA" id="ARBA00022574"/>
    </source>
</evidence>
<keyword evidence="3" id="KW-0647">Proteasome</keyword>
<reference evidence="7" key="1">
    <citation type="submission" date="2025-08" db="UniProtKB">
        <authorList>
            <consortium name="RefSeq"/>
        </authorList>
    </citation>
    <scope>IDENTIFICATION</scope>
    <source>
        <tissue evidence="7">Whole organism</tissue>
    </source>
</reference>
<evidence type="ECO:0000256" key="5">
    <source>
        <dbReference type="PROSITE-ProRule" id="PRU00221"/>
    </source>
</evidence>
<feature type="repeat" description="WD" evidence="5">
    <location>
        <begin position="177"/>
        <end position="209"/>
    </location>
</feature>
<organism evidence="6 7">
    <name type="scientific">Frankliniella occidentalis</name>
    <name type="common">Western flower thrips</name>
    <name type="synonym">Euthrips occidentalis</name>
    <dbReference type="NCBI Taxonomy" id="133901"/>
    <lineage>
        <taxon>Eukaryota</taxon>
        <taxon>Metazoa</taxon>
        <taxon>Ecdysozoa</taxon>
        <taxon>Arthropoda</taxon>
        <taxon>Hexapoda</taxon>
        <taxon>Insecta</taxon>
        <taxon>Pterygota</taxon>
        <taxon>Neoptera</taxon>
        <taxon>Paraneoptera</taxon>
        <taxon>Thysanoptera</taxon>
        <taxon>Terebrantia</taxon>
        <taxon>Thripoidea</taxon>
        <taxon>Thripidae</taxon>
        <taxon>Frankliniella</taxon>
    </lineage>
</organism>
<evidence type="ECO:0000256" key="2">
    <source>
        <dbReference type="ARBA" id="ARBA00022737"/>
    </source>
</evidence>
<dbReference type="PANTHER" id="PTHR19857">
    <property type="entry name" value="MITOCHONDRIAL DIVISION PROTEIN 1-RELATED"/>
    <property type="match status" value="1"/>
</dbReference>
<dbReference type="PANTHER" id="PTHR19857:SF19">
    <property type="entry name" value="26S PROTEASOME REGULATORY SUBUNIT RPN14"/>
    <property type="match status" value="1"/>
</dbReference>
<dbReference type="InterPro" id="IPR001680">
    <property type="entry name" value="WD40_rpt"/>
</dbReference>
<evidence type="ECO:0000313" key="7">
    <source>
        <dbReference type="RefSeq" id="XP_026278861.1"/>
    </source>
</evidence>
<evidence type="ECO:0000313" key="6">
    <source>
        <dbReference type="Proteomes" id="UP000504606"/>
    </source>
</evidence>
<comment type="similarity">
    <text evidence="4">Belongs to the WD repeat PAAF1/RPN14 family.</text>
</comment>
<dbReference type="SUPFAM" id="SSF50978">
    <property type="entry name" value="WD40 repeat-like"/>
    <property type="match status" value="1"/>
</dbReference>